<dbReference type="EMBL" id="LWCA01002355">
    <property type="protein sequence ID" value="OAF63924.1"/>
    <property type="molecule type" value="Genomic_DNA"/>
</dbReference>
<gene>
    <name evidence="1" type="ORF">A3Q56_08376</name>
</gene>
<evidence type="ECO:0000313" key="2">
    <source>
        <dbReference type="Proteomes" id="UP000078046"/>
    </source>
</evidence>
<sequence>MANNVKTVKALLSQNMTLYSNTSYSDAIINVVPYLTIIISPNIKIGSYNILSNQERNTLDRLVSIMHKYNLEYTLECHSMLLRPNLNLLSVPTIKYNEEEKNYINSNIKTKKIYEIKPIIKEITQEQIKKITKISSWNDTTAKPHKKKNSLWSDVWYKYHEGVSNSVKKD</sequence>
<keyword evidence="2" id="KW-1185">Reference proteome</keyword>
<accession>A0A177ARQ0</accession>
<dbReference type="AlphaFoldDB" id="A0A177ARQ0"/>
<reference evidence="1 2" key="1">
    <citation type="submission" date="2016-04" db="EMBL/GenBank/DDBJ databases">
        <title>The genome of Intoshia linei affirms orthonectids as highly simplified spiralians.</title>
        <authorList>
            <person name="Mikhailov K.V."/>
            <person name="Slusarev G.S."/>
            <person name="Nikitin M.A."/>
            <person name="Logacheva M.D."/>
            <person name="Penin A."/>
            <person name="Aleoshin V."/>
            <person name="Panchin Y.V."/>
        </authorList>
    </citation>
    <scope>NUCLEOTIDE SEQUENCE [LARGE SCALE GENOMIC DNA]</scope>
    <source>
        <strain evidence="1">Intl2013</strain>
        <tissue evidence="1">Whole animal</tissue>
    </source>
</reference>
<dbReference type="OrthoDB" id="2195431at2759"/>
<comment type="caution">
    <text evidence="1">The sequence shown here is derived from an EMBL/GenBank/DDBJ whole genome shotgun (WGS) entry which is preliminary data.</text>
</comment>
<evidence type="ECO:0000313" key="1">
    <source>
        <dbReference type="EMBL" id="OAF63924.1"/>
    </source>
</evidence>
<proteinExistence type="predicted"/>
<name>A0A177ARQ0_9BILA</name>
<protein>
    <submittedName>
        <fullName evidence="1">Uncharacterized protein</fullName>
    </submittedName>
</protein>
<dbReference type="Proteomes" id="UP000078046">
    <property type="component" value="Unassembled WGS sequence"/>
</dbReference>
<feature type="non-terminal residue" evidence="1">
    <location>
        <position position="170"/>
    </location>
</feature>
<organism evidence="1 2">
    <name type="scientific">Intoshia linei</name>
    <dbReference type="NCBI Taxonomy" id="1819745"/>
    <lineage>
        <taxon>Eukaryota</taxon>
        <taxon>Metazoa</taxon>
        <taxon>Spiralia</taxon>
        <taxon>Lophotrochozoa</taxon>
        <taxon>Mesozoa</taxon>
        <taxon>Orthonectida</taxon>
        <taxon>Rhopaluridae</taxon>
        <taxon>Intoshia</taxon>
    </lineage>
</organism>